<dbReference type="Pfam" id="PF00171">
    <property type="entry name" value="Aldedh"/>
    <property type="match status" value="1"/>
</dbReference>
<dbReference type="FunFam" id="3.40.605.10:FF:000007">
    <property type="entry name" value="NAD/NADP-dependent betaine aldehyde dehydrogenase"/>
    <property type="match status" value="1"/>
</dbReference>
<dbReference type="RefSeq" id="WP_012935804.1">
    <property type="nucleotide sequence ID" value="NC_013739.1"/>
</dbReference>
<evidence type="ECO:0000256" key="2">
    <source>
        <dbReference type="ARBA" id="ARBA00023002"/>
    </source>
</evidence>
<dbReference type="eggNOG" id="COG1012">
    <property type="taxonomic scope" value="Bacteria"/>
</dbReference>
<dbReference type="InterPro" id="IPR016162">
    <property type="entry name" value="Ald_DH_N"/>
</dbReference>
<dbReference type="InterPro" id="IPR015590">
    <property type="entry name" value="Aldehyde_DH_dom"/>
</dbReference>
<evidence type="ECO:0000256" key="1">
    <source>
        <dbReference type="ARBA" id="ARBA00009986"/>
    </source>
</evidence>
<evidence type="ECO:0000313" key="4">
    <source>
        <dbReference type="EMBL" id="ADB52753.1"/>
    </source>
</evidence>
<reference evidence="5" key="2">
    <citation type="submission" date="2010-01" db="EMBL/GenBank/DDBJ databases">
        <title>The complete genome of Conexibacter woesei DSM 14684.</title>
        <authorList>
            <consortium name="US DOE Joint Genome Institute (JGI-PGF)"/>
            <person name="Lucas S."/>
            <person name="Copeland A."/>
            <person name="Lapidus A."/>
            <person name="Glavina del Rio T."/>
            <person name="Dalin E."/>
            <person name="Tice H."/>
            <person name="Bruce D."/>
            <person name="Goodwin L."/>
            <person name="Pitluck S."/>
            <person name="Kyrpides N."/>
            <person name="Mavromatis K."/>
            <person name="Ivanova N."/>
            <person name="Mikhailova N."/>
            <person name="Chertkov O."/>
            <person name="Brettin T."/>
            <person name="Detter J.C."/>
            <person name="Han C."/>
            <person name="Larimer F."/>
            <person name="Land M."/>
            <person name="Hauser L."/>
            <person name="Markowitz V."/>
            <person name="Cheng J.-F."/>
            <person name="Hugenholtz P."/>
            <person name="Woyke T."/>
            <person name="Wu D."/>
            <person name="Pukall R."/>
            <person name="Steenblock K."/>
            <person name="Schneider S."/>
            <person name="Klenk H.-P."/>
            <person name="Eisen J.A."/>
        </authorList>
    </citation>
    <scope>NUCLEOTIDE SEQUENCE [LARGE SCALE GENOMIC DNA]</scope>
    <source>
        <strain evidence="5">DSM 14684 / CIP 108061 / JCM 11494 / NBRC 100937 / ID131577</strain>
    </source>
</reference>
<dbReference type="Proteomes" id="UP000008229">
    <property type="component" value="Chromosome"/>
</dbReference>
<dbReference type="SUPFAM" id="SSF53720">
    <property type="entry name" value="ALDH-like"/>
    <property type="match status" value="1"/>
</dbReference>
<dbReference type="EMBL" id="CP001854">
    <property type="protein sequence ID" value="ADB52753.1"/>
    <property type="molecule type" value="Genomic_DNA"/>
</dbReference>
<accession>D3F6V5</accession>
<evidence type="ECO:0000259" key="3">
    <source>
        <dbReference type="Pfam" id="PF00171"/>
    </source>
</evidence>
<gene>
    <name evidence="4" type="ordered locus">Cwoe_4339</name>
</gene>
<dbReference type="PANTHER" id="PTHR42991">
    <property type="entry name" value="ALDEHYDE DEHYDROGENASE"/>
    <property type="match status" value="1"/>
</dbReference>
<dbReference type="KEGG" id="cwo:Cwoe_4339"/>
<dbReference type="Gene3D" id="3.40.605.10">
    <property type="entry name" value="Aldehyde Dehydrogenase, Chain A, domain 1"/>
    <property type="match status" value="1"/>
</dbReference>
<dbReference type="GO" id="GO:0008911">
    <property type="term" value="F:lactaldehyde dehydrogenase (NAD+) activity"/>
    <property type="evidence" value="ECO:0007669"/>
    <property type="project" value="TreeGrafter"/>
</dbReference>
<comment type="similarity">
    <text evidence="1">Belongs to the aldehyde dehydrogenase family.</text>
</comment>
<organism evidence="4 5">
    <name type="scientific">Conexibacter woesei (strain DSM 14684 / CCUG 47730 / CIP 108061 / JCM 11494 / NBRC 100937 / ID131577)</name>
    <dbReference type="NCBI Taxonomy" id="469383"/>
    <lineage>
        <taxon>Bacteria</taxon>
        <taxon>Bacillati</taxon>
        <taxon>Actinomycetota</taxon>
        <taxon>Thermoleophilia</taxon>
        <taxon>Solirubrobacterales</taxon>
        <taxon>Conexibacteraceae</taxon>
        <taxon>Conexibacter</taxon>
    </lineage>
</organism>
<dbReference type="PANTHER" id="PTHR42991:SF1">
    <property type="entry name" value="ALDEHYDE DEHYDROGENASE"/>
    <property type="match status" value="1"/>
</dbReference>
<dbReference type="STRING" id="469383.Cwoe_4339"/>
<keyword evidence="5" id="KW-1185">Reference proteome</keyword>
<dbReference type="InterPro" id="IPR051020">
    <property type="entry name" value="ALDH-related_metabolic_enz"/>
</dbReference>
<feature type="domain" description="Aldehyde dehydrogenase" evidence="3">
    <location>
        <begin position="29"/>
        <end position="476"/>
    </location>
</feature>
<dbReference type="InterPro" id="IPR016161">
    <property type="entry name" value="Ald_DH/histidinol_DH"/>
</dbReference>
<dbReference type="HOGENOM" id="CLU_005391_1_0_11"/>
<dbReference type="InterPro" id="IPR016163">
    <property type="entry name" value="Ald_DH_C"/>
</dbReference>
<reference evidence="4 5" key="1">
    <citation type="journal article" date="2010" name="Stand. Genomic Sci.">
        <title>Complete genome sequence of Conexibacter woesei type strain (ID131577).</title>
        <authorList>
            <person name="Pukall R."/>
            <person name="Lapidus A."/>
            <person name="Glavina Del Rio T."/>
            <person name="Copeland A."/>
            <person name="Tice H."/>
            <person name="Cheng J.-F."/>
            <person name="Lucas S."/>
            <person name="Chen F."/>
            <person name="Nolan M."/>
            <person name="Bruce D."/>
            <person name="Goodwin L."/>
            <person name="Pitluck S."/>
            <person name="Mavromatis K."/>
            <person name="Ivanova N."/>
            <person name="Ovchinnikova G."/>
            <person name="Pati A."/>
            <person name="Chen A."/>
            <person name="Palaniappan K."/>
            <person name="Land M."/>
            <person name="Hauser L."/>
            <person name="Chang Y.-J."/>
            <person name="Jeffries C.D."/>
            <person name="Chain P."/>
            <person name="Meincke L."/>
            <person name="Sims D."/>
            <person name="Brettin T."/>
            <person name="Detter J.C."/>
            <person name="Rohde M."/>
            <person name="Goeker M."/>
            <person name="Bristow J."/>
            <person name="Eisen J.A."/>
            <person name="Markowitz V."/>
            <person name="Kyrpides N.C."/>
            <person name="Klenk H.-P."/>
            <person name="Hugenholtz P."/>
        </authorList>
    </citation>
    <scope>NUCLEOTIDE SEQUENCE [LARGE SCALE GENOMIC DNA]</scope>
    <source>
        <strain evidence="5">DSM 14684 / CIP 108061 / JCM 11494 / NBRC 100937 / ID131577</strain>
    </source>
</reference>
<protein>
    <submittedName>
        <fullName evidence="4">Aldehyde Dehydrogenase</fullName>
    </submittedName>
</protein>
<name>D3F6V5_CONWI</name>
<proteinExistence type="inferred from homology"/>
<keyword evidence="2" id="KW-0560">Oxidoreductase</keyword>
<dbReference type="AlphaFoldDB" id="D3F6V5"/>
<evidence type="ECO:0000313" key="5">
    <source>
        <dbReference type="Proteomes" id="UP000008229"/>
    </source>
</evidence>
<dbReference type="Gene3D" id="3.40.309.10">
    <property type="entry name" value="Aldehyde Dehydrogenase, Chain A, domain 2"/>
    <property type="match status" value="1"/>
</dbReference>
<sequence>MNGAELDLQLPDQPLLIDGEEVATGAWDEVRSPYDGALVGRVARASAGDVERAVRAAGAAFTAGELPLWQRIAVLERAAELVGARSQELARLIAREMGKPLAQARAEVERAEATLRFSVAAARTLGGELVPLDALAAGEGRIGMVMRVPLGVVAAITPFNFPLNLVAHKLGPALAAGNPVVLKPAPQAPLSGFALAAILRDAGLPPGWLHVVAGGADVGARLVADDDVAAVTFTGSTAVGWSIRASAPRKRVCLELGSTAPLIVDETGDWEDAADRAVLASFGQAGQSCVSLQRVLVHERVAGAFVERLLARTRALVVGDPLADETEVGPLIDAGQRDRVKRWIDAAVAAGATRACGGAVNPDGTLQPTVLVDPPADADVWRAEVFGPVLCVRSVASFADAIAQANDADYGLQAGVYTRDLGRALRAARQLEFGGVLVNDVPTTRFEHQPYGGGKDSGNTREGPAATLRELTEERFVALSTT</sequence>